<dbReference type="Proteomes" id="UP000695007">
    <property type="component" value="Unplaced"/>
</dbReference>
<evidence type="ECO:0000256" key="1">
    <source>
        <dbReference type="SAM" id="MobiDB-lite"/>
    </source>
</evidence>
<dbReference type="KEGG" id="csol:105364185"/>
<feature type="compositionally biased region" description="Basic and acidic residues" evidence="1">
    <location>
        <begin position="22"/>
        <end position="31"/>
    </location>
</feature>
<evidence type="ECO:0000313" key="3">
    <source>
        <dbReference type="RefSeq" id="XP_011500366.1"/>
    </source>
</evidence>
<evidence type="ECO:0000313" key="2">
    <source>
        <dbReference type="Proteomes" id="UP000695007"/>
    </source>
</evidence>
<dbReference type="GeneID" id="105364185"/>
<feature type="compositionally biased region" description="Basic and acidic residues" evidence="1">
    <location>
        <begin position="902"/>
        <end position="916"/>
    </location>
</feature>
<accession>A0AAJ6YLP6</accession>
<feature type="compositionally biased region" description="Low complexity" evidence="1">
    <location>
        <begin position="747"/>
        <end position="759"/>
    </location>
</feature>
<sequence>MGGVQSGTHSLGDALWIQERQRQKCQRDSSRCESNGHGSHLYQHQQQQQQQHQQQQQTSTQERRKLLKRTRSLAVISEDESRAVNNDRDNSVQLHSPFDRATLQHRRPQLIPRAKLIDRHSLKDRLSKSQQHLSDSYERFSEPSVRPSQSRSVCGLYSLPPPLDSLPEPLPYTRPRSTWRPLDNPGRLNILEWPDSPIRYSSVQDLNSVSGLVDVIEDNFWPAEENRSVDCIYTQVKRKRKEHRSLDSILFEDDSDELEYFDILNLLPLSNVRLEIDEPKSKNSGVILERSGKISSNQVSKSHPTVLSVLSKKSSSDSKKYSTYKGRVSITEIEEFVPPKIDIDDKEGKIREDSDVFETIVKECATERSIITSFNEIARDKLQNESTPNNYDINVSEALKPTVQSYYSKAKETFLDKAKRWSNEGNKTTSSHLEGHKSANETFQIKEEIKRNEAAITTEAEEMSRRPQILTVIDNDITKPKHLTKSVTLDVIFADNDTACEENLQANNNVANYRALKVLSKPDIINDHVEKIKLMTNNSDVDAQSERLSVENARNFFEKKSADKDLSASNCTDGVIDKSIFGKSCSNVVKDSLGLEGTSESSDLGLGSEVGSDVRRLSVDECTNTMNGKIRNNKGSAECVRRAVDLNDKNQNNCTNLTRSRSCIDSIECQEFDEPEFDHVRYKIVKSNVFNKNVINSSKNDVAYDGLIKYLREYSFQDILMDNNVVIIEPVRAEVERKSSFNETKTKTFSSSKSSQNSTRRANNAESNKCDKDSDGGVKNHFIKSPRQSSLRKHFFYQPIRVNRELNDDELPDPDTVRNVRKMFEETMKKKLKIGGQQRTRGLNTTKSMSMKDLRMIDDRSYETGSEKAAGSSRSRFSSRAKDLRKMFENMDKSSPSALMNESKDGTDNIRNESKTRSIVQSFESRSGHTSPSNSNSSKTKASKYHQRNQLHNWDAGSVSSGVSSDYPDTDVGSALPCTSSEDEELYCQDDDGVDERYEGHYVSQDVLKKIREHGTSVTYYGGKVVNIYNGPLICPMVCKKTKVLQQSIDYVKFRLVKSNSCDSRLELTGRVENNRNKYELNVNRDKSIDLRQFTIDEAPSIEITTIEKKDTDEINDKAKAKDAKREPPVVIGLEPKKEENKTFKADFQLGKIDDSVATNRFASSALTRWQINENTWKRNTDFGKMEFEEYEVLEDSLNGTNA</sequence>
<feature type="region of interest" description="Disordered" evidence="1">
    <location>
        <begin position="862"/>
        <end position="881"/>
    </location>
</feature>
<dbReference type="CTD" id="318008"/>
<feature type="compositionally biased region" description="Low complexity" evidence="1">
    <location>
        <begin position="928"/>
        <end position="940"/>
    </location>
</feature>
<reference evidence="3" key="1">
    <citation type="submission" date="2025-08" db="UniProtKB">
        <authorList>
            <consortium name="RefSeq"/>
        </authorList>
    </citation>
    <scope>IDENTIFICATION</scope>
</reference>
<dbReference type="RefSeq" id="XP_011500366.1">
    <property type="nucleotide sequence ID" value="XM_011502064.1"/>
</dbReference>
<feature type="region of interest" description="Disordered" evidence="1">
    <location>
        <begin position="889"/>
        <end position="983"/>
    </location>
</feature>
<feature type="compositionally biased region" description="Basic and acidic residues" evidence="1">
    <location>
        <begin position="79"/>
        <end position="90"/>
    </location>
</feature>
<gene>
    <name evidence="3" type="primary">LOC105364185</name>
</gene>
<feature type="compositionally biased region" description="Basic and acidic residues" evidence="1">
    <location>
        <begin position="737"/>
        <end position="746"/>
    </location>
</feature>
<organism evidence="2 3">
    <name type="scientific">Ceratosolen solmsi marchali</name>
    <dbReference type="NCBI Taxonomy" id="326594"/>
    <lineage>
        <taxon>Eukaryota</taxon>
        <taxon>Metazoa</taxon>
        <taxon>Ecdysozoa</taxon>
        <taxon>Arthropoda</taxon>
        <taxon>Hexapoda</taxon>
        <taxon>Insecta</taxon>
        <taxon>Pterygota</taxon>
        <taxon>Neoptera</taxon>
        <taxon>Endopterygota</taxon>
        <taxon>Hymenoptera</taxon>
        <taxon>Apocrita</taxon>
        <taxon>Proctotrupomorpha</taxon>
        <taxon>Chalcidoidea</taxon>
        <taxon>Agaonidae</taxon>
        <taxon>Agaoninae</taxon>
        <taxon>Ceratosolen</taxon>
    </lineage>
</organism>
<keyword evidence="2" id="KW-1185">Reference proteome</keyword>
<feature type="compositionally biased region" description="Basic and acidic residues" evidence="1">
    <location>
        <begin position="768"/>
        <end position="778"/>
    </location>
</feature>
<feature type="region of interest" description="Disordered" evidence="1">
    <location>
        <begin position="125"/>
        <end position="152"/>
    </location>
</feature>
<proteinExistence type="predicted"/>
<dbReference type="AlphaFoldDB" id="A0AAJ6YLP6"/>
<protein>
    <submittedName>
        <fullName evidence="3">Uncharacterized protein LOC105364185</fullName>
    </submittedName>
</protein>
<name>A0AAJ6YLP6_9HYME</name>
<feature type="region of interest" description="Disordered" evidence="1">
    <location>
        <begin position="737"/>
        <end position="786"/>
    </location>
</feature>
<feature type="compositionally biased region" description="Low complexity" evidence="1">
    <location>
        <begin position="43"/>
        <end position="57"/>
    </location>
</feature>
<feature type="region of interest" description="Disordered" evidence="1">
    <location>
        <begin position="22"/>
        <end position="107"/>
    </location>
</feature>